<dbReference type="InterPro" id="IPR018485">
    <property type="entry name" value="FGGY_C"/>
</dbReference>
<name>A0ABY5KDK9_9ACTN</name>
<protein>
    <submittedName>
        <fullName evidence="6">FGGY-family carbohydrate kinase</fullName>
    </submittedName>
</protein>
<keyword evidence="7" id="KW-1185">Reference proteome</keyword>
<organism evidence="6 7">
    <name type="scientific">Aeromicrobium duanguangcaii</name>
    <dbReference type="NCBI Taxonomy" id="2968086"/>
    <lineage>
        <taxon>Bacteria</taxon>
        <taxon>Bacillati</taxon>
        <taxon>Actinomycetota</taxon>
        <taxon>Actinomycetes</taxon>
        <taxon>Propionibacteriales</taxon>
        <taxon>Nocardioidaceae</taxon>
        <taxon>Aeromicrobium</taxon>
    </lineage>
</organism>
<evidence type="ECO:0000259" key="5">
    <source>
        <dbReference type="Pfam" id="PF02782"/>
    </source>
</evidence>
<dbReference type="InterPro" id="IPR043129">
    <property type="entry name" value="ATPase_NBD"/>
</dbReference>
<comment type="similarity">
    <text evidence="1">Belongs to the FGGY kinase family.</text>
</comment>
<evidence type="ECO:0000259" key="4">
    <source>
        <dbReference type="Pfam" id="PF00370"/>
    </source>
</evidence>
<dbReference type="GO" id="GO:0016301">
    <property type="term" value="F:kinase activity"/>
    <property type="evidence" value="ECO:0007669"/>
    <property type="project" value="UniProtKB-KW"/>
</dbReference>
<dbReference type="PIRSF" id="PIRSF000538">
    <property type="entry name" value="GlpK"/>
    <property type="match status" value="1"/>
</dbReference>
<dbReference type="InterPro" id="IPR050406">
    <property type="entry name" value="FGGY_Carb_Kinase"/>
</dbReference>
<dbReference type="Pfam" id="PF02782">
    <property type="entry name" value="FGGY_C"/>
    <property type="match status" value="1"/>
</dbReference>
<dbReference type="Pfam" id="PF00370">
    <property type="entry name" value="FGGY_N"/>
    <property type="match status" value="1"/>
</dbReference>
<evidence type="ECO:0000256" key="3">
    <source>
        <dbReference type="ARBA" id="ARBA00022777"/>
    </source>
</evidence>
<accession>A0ABY5KDK9</accession>
<dbReference type="CDD" id="cd07783">
    <property type="entry name" value="ASKHA_NBD_FGGY_SePSK_AtXK1-like"/>
    <property type="match status" value="1"/>
</dbReference>
<dbReference type="PANTHER" id="PTHR43095">
    <property type="entry name" value="SUGAR KINASE"/>
    <property type="match status" value="1"/>
</dbReference>
<dbReference type="SUPFAM" id="SSF53067">
    <property type="entry name" value="Actin-like ATPase domain"/>
    <property type="match status" value="2"/>
</dbReference>
<gene>
    <name evidence="6" type="ORF">NP095_00065</name>
</gene>
<sequence>MSSSGGASPVSIGVDLGTQSVKVLAVDLDGRVLAEAARPLTSTRDGVRHEQDPQEWLAATVAATADAVGRLDAAQRAAIAAVSLCGTSGTVIEVDAAGRPVGPAIMYDDARAAAEAAEVAAADPARWDRLGYRIQPSWGVTTIVHAARQGLPAGHRFAHQPDVVAAAMCGGPVATDWSSALKSGYDLLELAWPTDVLSGLGVDPGTLPEVVAPGAPLGAVGADWAERTGIAAGTPVVGGMTDGCASQLGAGAIGEGDWHCVIGTTLVLKGVTATPLKDDGGAVYSHRSPVPGRWLPGGASSVGAGALAALLPGADLAGLTAQAQQLWDKGAAVVPAYPLTGTGERFPFVRPDAQGFALVDGVERELSVLGYGADAYLSVIVGVAALERTCLDVLASAGGSVDGRYSTSGGGTRSDLWNQVRADLLERPVTIPRSAEPAVGAAILAASSIVGAETESDWTALVRRMSGVAAVVEPRPESSERLLQVHGRLADAWRARGWLA</sequence>
<dbReference type="InterPro" id="IPR018484">
    <property type="entry name" value="FGGY_N"/>
</dbReference>
<proteinExistence type="inferred from homology"/>
<dbReference type="EMBL" id="CP101990">
    <property type="protein sequence ID" value="UUI68547.1"/>
    <property type="molecule type" value="Genomic_DNA"/>
</dbReference>
<evidence type="ECO:0000256" key="1">
    <source>
        <dbReference type="ARBA" id="ARBA00009156"/>
    </source>
</evidence>
<dbReference type="RefSeq" id="WP_232418265.1">
    <property type="nucleotide sequence ID" value="NZ_CP101990.1"/>
</dbReference>
<keyword evidence="2" id="KW-0808">Transferase</keyword>
<evidence type="ECO:0000313" key="7">
    <source>
        <dbReference type="Proteomes" id="UP001315860"/>
    </source>
</evidence>
<evidence type="ECO:0000313" key="6">
    <source>
        <dbReference type="EMBL" id="UUI68547.1"/>
    </source>
</evidence>
<feature type="domain" description="Carbohydrate kinase FGGY C-terminal" evidence="5">
    <location>
        <begin position="260"/>
        <end position="447"/>
    </location>
</feature>
<reference evidence="6 7" key="1">
    <citation type="submission" date="2022-07" db="EMBL/GenBank/DDBJ databases">
        <title>Novel species in genus Aeromicrobium.</title>
        <authorList>
            <person name="Ye L."/>
        </authorList>
    </citation>
    <scope>NUCLEOTIDE SEQUENCE [LARGE SCALE GENOMIC DNA]</scope>
    <source>
        <strain evidence="7">zg-Y50</strain>
    </source>
</reference>
<dbReference type="Gene3D" id="3.30.420.40">
    <property type="match status" value="2"/>
</dbReference>
<feature type="domain" description="Carbohydrate kinase FGGY N-terminal" evidence="4">
    <location>
        <begin position="11"/>
        <end position="249"/>
    </location>
</feature>
<evidence type="ECO:0000256" key="2">
    <source>
        <dbReference type="ARBA" id="ARBA00022679"/>
    </source>
</evidence>
<dbReference type="InterPro" id="IPR000577">
    <property type="entry name" value="Carb_kinase_FGGY"/>
</dbReference>
<keyword evidence="3 6" id="KW-0418">Kinase</keyword>
<dbReference type="Proteomes" id="UP001315860">
    <property type="component" value="Chromosome"/>
</dbReference>